<feature type="domain" description="Peptidase M15C" evidence="2">
    <location>
        <begin position="852"/>
        <end position="917"/>
    </location>
</feature>
<dbReference type="RefSeq" id="WP_307369876.1">
    <property type="nucleotide sequence ID" value="NZ_JAUSUW010000002.1"/>
</dbReference>
<protein>
    <submittedName>
        <fullName evidence="3">Muramidase (Phage lysozyme)</fullName>
    </submittedName>
</protein>
<dbReference type="EMBL" id="JAUSUW010000002">
    <property type="protein sequence ID" value="MDQ0419905.1"/>
    <property type="molecule type" value="Genomic_DNA"/>
</dbReference>
<dbReference type="SUPFAM" id="SSF55166">
    <property type="entry name" value="Hedgehog/DD-peptidase"/>
    <property type="match status" value="1"/>
</dbReference>
<dbReference type="Gene3D" id="1.10.530.10">
    <property type="match status" value="1"/>
</dbReference>
<comment type="caution">
    <text evidence="3">The sequence shown here is derived from an EMBL/GenBank/DDBJ whole genome shotgun (WGS) entry which is preliminary data.</text>
</comment>
<name>A0ABU0G5E6_9HYPH</name>
<feature type="compositionally biased region" description="Basic and acidic residues" evidence="1">
    <location>
        <begin position="530"/>
        <end position="549"/>
    </location>
</feature>
<evidence type="ECO:0000259" key="2">
    <source>
        <dbReference type="Pfam" id="PF13539"/>
    </source>
</evidence>
<sequence length="922" mass="101418">MSAFLAKRNAKAEEQDKIRAEAAFNANNSLGWAEAVRQGKVPAHASPIFMQSYKAAQGNLAGIQLRDQFTKEYLSWNGRSKNDPQAFQAFLGEFVPKNIGTDDVDILRGLNPHIEALKSDAYEVFSSESAKSVYSGAISTRGAILGRTLEAASDDELTTGQIIDHEALWGDLMEQRHVALEAGTRAEDFDGQLVEIITSKAVSLNNPDLLGLLDRTTDEAGLPLKDYPKFGSMRDEAINALETTGRQRMLDRDRAQEKADKEREKSVVVSVARTIAQDPSAEIPEEVLREWEKYNPKARKDLVELRKSLLDGEDLEDPSEILRLHRDVAEGADREEILAAAAAGKISNPQTLTGLLDRVEKYQKARREGGGIIESQTSKRFVKEISRRTAPAGLEADLFGNFATTDEGLQAIQDFEFGLMSWEEKNPDASLIERERYANELGEVILSRINPDADAMDPTKYTGDADLAQQKAQEQTSQEPPVDIDSLYQGDQPPAYETLPKAFQEYLDREAGAMGITRDELNAAIWSETKGTDTEAQQRDQEAAPKVDPETGLIVPPEQGDTGGDMSELADSLGSLIDGYVSGEEPAATTATEEAGELRPILDLLGNSEGTDKGRGYNETLSYGAYTGGPVELTKMTLGEVKELQRDMLAHPDNSWNSSAVGRYQIVGTTLRGLQEQMELPDDTVFDERLQDAMAVQLIKNRGYDSWRSGEMGDGAFMTALAQEWASLPTARGQGYYPNQRAAVGKSTMMSAFAGLKGLTGGQEAIDSILTESGPQELPPAYAKIPEDEVEQFLQWNPDPVGNHEANLQTIKPQLADVVRRAQELAGVRFVVGSGKRDADLQKKAVEWGWSQTNESNHLEGDAVDLWPIDEEGAVVFDEDMQEAIAQAMKQAAEELGVTIGWGGDWKRWKDRPHFELKKART</sequence>
<feature type="region of interest" description="Disordered" evidence="1">
    <location>
        <begin position="530"/>
        <end position="564"/>
    </location>
</feature>
<dbReference type="InterPro" id="IPR009045">
    <property type="entry name" value="Zn_M74/Hedgehog-like"/>
</dbReference>
<dbReference type="Gene3D" id="3.30.1380.10">
    <property type="match status" value="1"/>
</dbReference>
<organism evidence="3 4">
    <name type="scientific">Peteryoungia aggregata LMG 23059</name>
    <dbReference type="NCBI Taxonomy" id="1368425"/>
    <lineage>
        <taxon>Bacteria</taxon>
        <taxon>Pseudomonadati</taxon>
        <taxon>Pseudomonadota</taxon>
        <taxon>Alphaproteobacteria</taxon>
        <taxon>Hyphomicrobiales</taxon>
        <taxon>Rhizobiaceae</taxon>
        <taxon>Peteryoungia</taxon>
    </lineage>
</organism>
<dbReference type="InterPro" id="IPR023346">
    <property type="entry name" value="Lysozyme-like_dom_sf"/>
</dbReference>
<dbReference type="Proteomes" id="UP001238496">
    <property type="component" value="Unassembled WGS sequence"/>
</dbReference>
<accession>A0ABU0G5E6</accession>
<evidence type="ECO:0000313" key="4">
    <source>
        <dbReference type="Proteomes" id="UP001238496"/>
    </source>
</evidence>
<evidence type="ECO:0000256" key="1">
    <source>
        <dbReference type="SAM" id="MobiDB-lite"/>
    </source>
</evidence>
<reference evidence="3 4" key="1">
    <citation type="submission" date="2023-07" db="EMBL/GenBank/DDBJ databases">
        <title>Genomic Encyclopedia of Type Strains, Phase IV (KMG-IV): sequencing the most valuable type-strain genomes for metagenomic binning, comparative biology and taxonomic classification.</title>
        <authorList>
            <person name="Goeker M."/>
        </authorList>
    </citation>
    <scope>NUCLEOTIDE SEQUENCE [LARGE SCALE GENOMIC DNA]</scope>
    <source>
        <strain evidence="3 4">DSM 1111</strain>
    </source>
</reference>
<feature type="region of interest" description="Disordered" evidence="1">
    <location>
        <begin position="244"/>
        <end position="263"/>
    </location>
</feature>
<dbReference type="SUPFAM" id="SSF53955">
    <property type="entry name" value="Lysozyme-like"/>
    <property type="match status" value="1"/>
</dbReference>
<keyword evidence="4" id="KW-1185">Reference proteome</keyword>
<dbReference type="InterPro" id="IPR039561">
    <property type="entry name" value="Peptidase_M15C"/>
</dbReference>
<gene>
    <name evidence="3" type="ORF">J2045_000918</name>
</gene>
<feature type="compositionally biased region" description="Basic and acidic residues" evidence="1">
    <location>
        <begin position="248"/>
        <end position="263"/>
    </location>
</feature>
<proteinExistence type="predicted"/>
<evidence type="ECO:0000313" key="3">
    <source>
        <dbReference type="EMBL" id="MDQ0419905.1"/>
    </source>
</evidence>
<dbReference type="CDD" id="cd14845">
    <property type="entry name" value="L-Ala-D-Glu_peptidase_like"/>
    <property type="match status" value="1"/>
</dbReference>
<dbReference type="Pfam" id="PF13539">
    <property type="entry name" value="Peptidase_M15_4"/>
    <property type="match status" value="1"/>
</dbReference>